<gene>
    <name evidence="2" type="ORF">PCOR1329_LOCUS3305</name>
</gene>
<keyword evidence="3" id="KW-1185">Reference proteome</keyword>
<accession>A0ABN9PN89</accession>
<comment type="caution">
    <text evidence="2">The sequence shown here is derived from an EMBL/GenBank/DDBJ whole genome shotgun (WGS) entry which is preliminary data.</text>
</comment>
<evidence type="ECO:0000313" key="2">
    <source>
        <dbReference type="EMBL" id="CAK0792838.1"/>
    </source>
</evidence>
<feature type="region of interest" description="Disordered" evidence="1">
    <location>
        <begin position="1"/>
        <end position="114"/>
    </location>
</feature>
<dbReference type="EMBL" id="CAUYUJ010000847">
    <property type="protein sequence ID" value="CAK0792838.1"/>
    <property type="molecule type" value="Genomic_DNA"/>
</dbReference>
<reference evidence="2" key="1">
    <citation type="submission" date="2023-10" db="EMBL/GenBank/DDBJ databases">
        <authorList>
            <person name="Chen Y."/>
            <person name="Shah S."/>
            <person name="Dougan E. K."/>
            <person name="Thang M."/>
            <person name="Chan C."/>
        </authorList>
    </citation>
    <scope>NUCLEOTIDE SEQUENCE [LARGE SCALE GENOMIC DNA]</scope>
</reference>
<sequence>MAPRWHHGGDGRGTTKTGQGGLGTPPPAGQKLAPGTNGTVAQWMLRGRRRREAQPQARRNGDCLAGGAARRTENLGTQSQPERAKGQIDEESKSKRRAIGGRERGREEEEEEAQ</sequence>
<evidence type="ECO:0000256" key="1">
    <source>
        <dbReference type="SAM" id="MobiDB-lite"/>
    </source>
</evidence>
<evidence type="ECO:0000313" key="3">
    <source>
        <dbReference type="Proteomes" id="UP001189429"/>
    </source>
</evidence>
<feature type="compositionally biased region" description="Basic and acidic residues" evidence="1">
    <location>
        <begin position="82"/>
        <end position="93"/>
    </location>
</feature>
<dbReference type="Proteomes" id="UP001189429">
    <property type="component" value="Unassembled WGS sequence"/>
</dbReference>
<organism evidence="2 3">
    <name type="scientific">Prorocentrum cordatum</name>
    <dbReference type="NCBI Taxonomy" id="2364126"/>
    <lineage>
        <taxon>Eukaryota</taxon>
        <taxon>Sar</taxon>
        <taxon>Alveolata</taxon>
        <taxon>Dinophyceae</taxon>
        <taxon>Prorocentrales</taxon>
        <taxon>Prorocentraceae</taxon>
        <taxon>Prorocentrum</taxon>
    </lineage>
</organism>
<protein>
    <submittedName>
        <fullName evidence="2">Uncharacterized protein</fullName>
    </submittedName>
</protein>
<name>A0ABN9PN89_9DINO</name>
<proteinExistence type="predicted"/>